<accession>A0AA42B7Y7</accession>
<comment type="catalytic activity">
    <reaction evidence="1 10">
        <text>a fatty acyl-[ACP] + phosphate = an acyl phosphate + holo-[ACP]</text>
        <dbReference type="Rhea" id="RHEA:42292"/>
        <dbReference type="Rhea" id="RHEA-COMP:9685"/>
        <dbReference type="Rhea" id="RHEA-COMP:14125"/>
        <dbReference type="ChEBI" id="CHEBI:43474"/>
        <dbReference type="ChEBI" id="CHEBI:59918"/>
        <dbReference type="ChEBI" id="CHEBI:64479"/>
        <dbReference type="ChEBI" id="CHEBI:138651"/>
        <dbReference type="EC" id="2.3.1.274"/>
    </reaction>
</comment>
<comment type="subunit">
    <text evidence="9 10">Homodimer. Probably interacts with PlsY.</text>
</comment>
<comment type="similarity">
    <text evidence="10">Belongs to the PlsX family.</text>
</comment>
<dbReference type="NCBIfam" id="TIGR00182">
    <property type="entry name" value="plsX"/>
    <property type="match status" value="1"/>
</dbReference>
<dbReference type="Pfam" id="PF02504">
    <property type="entry name" value="FA_synthesis"/>
    <property type="match status" value="1"/>
</dbReference>
<keyword evidence="11" id="KW-0012">Acyltransferase</keyword>
<comment type="function">
    <text evidence="10">Catalyzes the reversible formation of acyl-phosphate (acyl-PO(4)) from acyl-[acyl-carrier-protein] (acyl-ACP). This enzyme utilizes acyl-ACP as fatty acyl donor, but not acyl-CoA.</text>
</comment>
<dbReference type="PANTHER" id="PTHR30100:SF1">
    <property type="entry name" value="PHOSPHATE ACYLTRANSFERASE"/>
    <property type="match status" value="1"/>
</dbReference>
<dbReference type="GO" id="GO:0005737">
    <property type="term" value="C:cytoplasm"/>
    <property type="evidence" value="ECO:0007669"/>
    <property type="project" value="UniProtKB-SubCell"/>
</dbReference>
<keyword evidence="5 10" id="KW-0443">Lipid metabolism</keyword>
<dbReference type="EC" id="2.3.1.274" evidence="8 10"/>
<dbReference type="GO" id="GO:0043811">
    <property type="term" value="F:phosphate:acyl-[acyl carrier protein] acyltransferase activity"/>
    <property type="evidence" value="ECO:0007669"/>
    <property type="project" value="UniProtKB-UniRule"/>
</dbReference>
<evidence type="ECO:0000256" key="5">
    <source>
        <dbReference type="ARBA" id="ARBA00023098"/>
    </source>
</evidence>
<dbReference type="EMBL" id="JAMQGP010000003">
    <property type="protein sequence ID" value="MCM2679853.1"/>
    <property type="molecule type" value="Genomic_DNA"/>
</dbReference>
<evidence type="ECO:0000256" key="9">
    <source>
        <dbReference type="ARBA" id="ARBA00046608"/>
    </source>
</evidence>
<dbReference type="RefSeq" id="WP_251261268.1">
    <property type="nucleotide sequence ID" value="NZ_JAMQGP010000003.1"/>
</dbReference>
<name>A0AA42B7Y7_9GAMM</name>
<organism evidence="11 12">
    <name type="scientific">Echinimonas agarilytica</name>
    <dbReference type="NCBI Taxonomy" id="1215918"/>
    <lineage>
        <taxon>Bacteria</taxon>
        <taxon>Pseudomonadati</taxon>
        <taxon>Pseudomonadota</taxon>
        <taxon>Gammaproteobacteria</taxon>
        <taxon>Alteromonadales</taxon>
        <taxon>Echinimonadaceae</taxon>
        <taxon>Echinimonas</taxon>
    </lineage>
</organism>
<protein>
    <recommendedName>
        <fullName evidence="8 10">Phosphate acyltransferase</fullName>
        <ecNumber evidence="8 10">2.3.1.274</ecNumber>
    </recommendedName>
    <alternativeName>
        <fullName evidence="10">Acyl-ACP phosphotransacylase</fullName>
    </alternativeName>
    <alternativeName>
        <fullName evidence="10">Acyl-[acyl-carrier-protein]--phosphate acyltransferase</fullName>
    </alternativeName>
    <alternativeName>
        <fullName evidence="10">Phosphate-acyl-ACP acyltransferase</fullName>
    </alternativeName>
</protein>
<dbReference type="Gene3D" id="3.40.718.10">
    <property type="entry name" value="Isopropylmalate Dehydrogenase"/>
    <property type="match status" value="1"/>
</dbReference>
<comment type="pathway">
    <text evidence="10">Lipid metabolism; phospholipid metabolism.</text>
</comment>
<evidence type="ECO:0000313" key="12">
    <source>
        <dbReference type="Proteomes" id="UP001165393"/>
    </source>
</evidence>
<keyword evidence="3 10" id="KW-0444">Lipid biosynthesis</keyword>
<keyword evidence="7 10" id="KW-1208">Phospholipid metabolism</keyword>
<gene>
    <name evidence="10 11" type="primary">plsX</name>
    <name evidence="11" type="ORF">NAF29_09270</name>
</gene>
<evidence type="ECO:0000256" key="10">
    <source>
        <dbReference type="HAMAP-Rule" id="MF_00019"/>
    </source>
</evidence>
<proteinExistence type="inferred from homology"/>
<dbReference type="Proteomes" id="UP001165393">
    <property type="component" value="Unassembled WGS sequence"/>
</dbReference>
<dbReference type="InterPro" id="IPR003664">
    <property type="entry name" value="FA_synthesis"/>
</dbReference>
<evidence type="ECO:0000256" key="3">
    <source>
        <dbReference type="ARBA" id="ARBA00022516"/>
    </source>
</evidence>
<comment type="caution">
    <text evidence="11">The sequence shown here is derived from an EMBL/GenBank/DDBJ whole genome shotgun (WGS) entry which is preliminary data.</text>
</comment>
<dbReference type="PIRSF" id="PIRSF002465">
    <property type="entry name" value="Phsphlp_syn_PlsX"/>
    <property type="match status" value="1"/>
</dbReference>
<dbReference type="InterPro" id="IPR012281">
    <property type="entry name" value="Phospholipid_synth_PlsX-like"/>
</dbReference>
<evidence type="ECO:0000256" key="4">
    <source>
        <dbReference type="ARBA" id="ARBA00022679"/>
    </source>
</evidence>
<keyword evidence="2 10" id="KW-0963">Cytoplasm</keyword>
<dbReference type="PANTHER" id="PTHR30100">
    <property type="entry name" value="FATTY ACID/PHOSPHOLIPID SYNTHESIS PROTEIN PLSX"/>
    <property type="match status" value="1"/>
</dbReference>
<dbReference type="HAMAP" id="MF_00019">
    <property type="entry name" value="PlsX"/>
    <property type="match status" value="1"/>
</dbReference>
<keyword evidence="6 10" id="KW-0594">Phospholipid biosynthesis</keyword>
<evidence type="ECO:0000256" key="8">
    <source>
        <dbReference type="ARBA" id="ARBA00024069"/>
    </source>
</evidence>
<evidence type="ECO:0000256" key="7">
    <source>
        <dbReference type="ARBA" id="ARBA00023264"/>
    </source>
</evidence>
<evidence type="ECO:0000256" key="1">
    <source>
        <dbReference type="ARBA" id="ARBA00001232"/>
    </source>
</evidence>
<sequence>MRNLTVALDVMGGDFGPSITLSAASQALSLYPNLYLLLVGQSDTIQSWLYSQSSDIQKRCSVIHSEQVIEMDERPVSALRNKRQSSMRLALDAVANGQAQACVSAGNTGALMAISRMVLKMLPGIERPALIAALPTLNGGRVHMLDLGANVDCDSDTLFQFALMGSAMTRVVEGISRPRVALLNIGEEEIKGNDQIKQTAQLLHNSGDINYTGYIEGNALFTGQADVVVCDGFVGNICLKTCEGLTSLLLSRLFSAQRTPAWKKWLIRKVFPEVIKLKDAMNPDQYNGASLLGLRGIVVKSHGNADENAMATAIGEAVIEIERQVPERIADTLESALMGK</sequence>
<dbReference type="GO" id="GO:0008654">
    <property type="term" value="P:phospholipid biosynthetic process"/>
    <property type="evidence" value="ECO:0007669"/>
    <property type="project" value="UniProtKB-KW"/>
</dbReference>
<reference evidence="11 12" key="1">
    <citation type="journal article" date="2013" name="Antonie Van Leeuwenhoek">
        <title>Echinimonas agarilytica gen. nov., sp. nov., a new gammaproteobacterium isolated from the sea urchin Strongylocentrotus intermedius.</title>
        <authorList>
            <person name="Nedashkovskaya O.I."/>
            <person name="Stenkova A.M."/>
            <person name="Zhukova N.V."/>
            <person name="Van Trappen S."/>
            <person name="Lee J.S."/>
            <person name="Kim S.B."/>
        </authorList>
    </citation>
    <scope>NUCLEOTIDE SEQUENCE [LARGE SCALE GENOMIC DNA]</scope>
    <source>
        <strain evidence="11 12">KMM 6351</strain>
    </source>
</reference>
<evidence type="ECO:0000313" key="11">
    <source>
        <dbReference type="EMBL" id="MCM2679853.1"/>
    </source>
</evidence>
<evidence type="ECO:0000256" key="6">
    <source>
        <dbReference type="ARBA" id="ARBA00023209"/>
    </source>
</evidence>
<keyword evidence="12" id="KW-1185">Reference proteome</keyword>
<evidence type="ECO:0000256" key="2">
    <source>
        <dbReference type="ARBA" id="ARBA00022490"/>
    </source>
</evidence>
<comment type="subcellular location">
    <subcellularLocation>
        <location evidence="10">Cytoplasm</location>
    </subcellularLocation>
    <text evidence="10">Associated with the membrane possibly through PlsY.</text>
</comment>
<dbReference type="AlphaFoldDB" id="A0AA42B7Y7"/>
<dbReference type="GO" id="GO:0006633">
    <property type="term" value="P:fatty acid biosynthetic process"/>
    <property type="evidence" value="ECO:0007669"/>
    <property type="project" value="UniProtKB-UniRule"/>
</dbReference>
<keyword evidence="4 10" id="KW-0808">Transferase</keyword>
<dbReference type="SUPFAM" id="SSF53659">
    <property type="entry name" value="Isocitrate/Isopropylmalate dehydrogenase-like"/>
    <property type="match status" value="1"/>
</dbReference>